<evidence type="ECO:0000313" key="2">
    <source>
        <dbReference type="EMBL" id="GGB28662.1"/>
    </source>
</evidence>
<sequence>MAKKAAAKRRAKGPAKSSGSSSRLVVLVVMVVLALVATPTALVLAIGMAPSLVALFLENRPGAYTTKCIAACNLAGVLPVLRDLWLGGHLLSQARMLVGDPLVWLQMYGAAGVGWSLVWLAPLVAGVLADAAHDRAIVKLRSRQEKLREEWGDEIGS</sequence>
<dbReference type="Proteomes" id="UP000603352">
    <property type="component" value="Unassembled WGS sequence"/>
</dbReference>
<keyword evidence="3" id="KW-1185">Reference proteome</keyword>
<name>A0ABQ1IA54_9PROT</name>
<feature type="transmembrane region" description="Helical" evidence="1">
    <location>
        <begin position="105"/>
        <end position="129"/>
    </location>
</feature>
<comment type="caution">
    <text evidence="2">The sequence shown here is derived from an EMBL/GenBank/DDBJ whole genome shotgun (WGS) entry which is preliminary data.</text>
</comment>
<keyword evidence="1" id="KW-0812">Transmembrane</keyword>
<keyword evidence="1" id="KW-1133">Transmembrane helix</keyword>
<evidence type="ECO:0000256" key="1">
    <source>
        <dbReference type="SAM" id="Phobius"/>
    </source>
</evidence>
<evidence type="ECO:0000313" key="3">
    <source>
        <dbReference type="Proteomes" id="UP000603352"/>
    </source>
</evidence>
<accession>A0ABQ1IA54</accession>
<keyword evidence="1" id="KW-0472">Membrane</keyword>
<gene>
    <name evidence="2" type="ORF">GCM10011505_07430</name>
</gene>
<reference evidence="3" key="1">
    <citation type="journal article" date="2019" name="Int. J. Syst. Evol. Microbiol.">
        <title>The Global Catalogue of Microorganisms (GCM) 10K type strain sequencing project: providing services to taxonomists for standard genome sequencing and annotation.</title>
        <authorList>
            <consortium name="The Broad Institute Genomics Platform"/>
            <consortium name="The Broad Institute Genome Sequencing Center for Infectious Disease"/>
            <person name="Wu L."/>
            <person name="Ma J."/>
        </authorList>
    </citation>
    <scope>NUCLEOTIDE SEQUENCE [LARGE SCALE GENOMIC DNA]</scope>
    <source>
        <strain evidence="3">CGMCC 1.10188</strain>
    </source>
</reference>
<dbReference type="EMBL" id="BMDZ01000005">
    <property type="protein sequence ID" value="GGB28662.1"/>
    <property type="molecule type" value="Genomic_DNA"/>
</dbReference>
<proteinExistence type="predicted"/>
<dbReference type="RefSeq" id="WP_188575031.1">
    <property type="nucleotide sequence ID" value="NZ_BMDZ01000005.1"/>
</dbReference>
<organism evidence="2 3">
    <name type="scientific">Tistrella bauzanensis</name>
    <dbReference type="NCBI Taxonomy" id="657419"/>
    <lineage>
        <taxon>Bacteria</taxon>
        <taxon>Pseudomonadati</taxon>
        <taxon>Pseudomonadota</taxon>
        <taxon>Alphaproteobacteria</taxon>
        <taxon>Geminicoccales</taxon>
        <taxon>Geminicoccaceae</taxon>
        <taxon>Tistrella</taxon>
    </lineage>
</organism>
<protein>
    <submittedName>
        <fullName evidence="2">Uncharacterized protein</fullName>
    </submittedName>
</protein>